<feature type="region of interest" description="Disordered" evidence="1">
    <location>
        <begin position="44"/>
        <end position="87"/>
    </location>
</feature>
<gene>
    <name evidence="2" type="ORF">MNOR_LOCUS34833</name>
</gene>
<proteinExistence type="predicted"/>
<protein>
    <recommendedName>
        <fullName evidence="4">Exophilin 5</fullName>
    </recommendedName>
</protein>
<feature type="non-terminal residue" evidence="2">
    <location>
        <position position="1"/>
    </location>
</feature>
<comment type="caution">
    <text evidence="2">The sequence shown here is derived from an EMBL/GenBank/DDBJ whole genome shotgun (WGS) entry which is preliminary data.</text>
</comment>
<evidence type="ECO:0000256" key="1">
    <source>
        <dbReference type="SAM" id="MobiDB-lite"/>
    </source>
</evidence>
<dbReference type="EMBL" id="CAXKWB010055209">
    <property type="protein sequence ID" value="CAL4176772.1"/>
    <property type="molecule type" value="Genomic_DNA"/>
</dbReference>
<keyword evidence="3" id="KW-1185">Reference proteome</keyword>
<evidence type="ECO:0000313" key="3">
    <source>
        <dbReference type="Proteomes" id="UP001497623"/>
    </source>
</evidence>
<evidence type="ECO:0008006" key="4">
    <source>
        <dbReference type="Google" id="ProtNLM"/>
    </source>
</evidence>
<reference evidence="2 3" key="1">
    <citation type="submission" date="2024-05" db="EMBL/GenBank/DDBJ databases">
        <authorList>
            <person name="Wallberg A."/>
        </authorList>
    </citation>
    <scope>NUCLEOTIDE SEQUENCE [LARGE SCALE GENOMIC DNA]</scope>
</reference>
<organism evidence="2 3">
    <name type="scientific">Meganyctiphanes norvegica</name>
    <name type="common">Northern krill</name>
    <name type="synonym">Thysanopoda norvegica</name>
    <dbReference type="NCBI Taxonomy" id="48144"/>
    <lineage>
        <taxon>Eukaryota</taxon>
        <taxon>Metazoa</taxon>
        <taxon>Ecdysozoa</taxon>
        <taxon>Arthropoda</taxon>
        <taxon>Crustacea</taxon>
        <taxon>Multicrustacea</taxon>
        <taxon>Malacostraca</taxon>
        <taxon>Eumalacostraca</taxon>
        <taxon>Eucarida</taxon>
        <taxon>Euphausiacea</taxon>
        <taxon>Euphausiidae</taxon>
        <taxon>Meganyctiphanes</taxon>
    </lineage>
</organism>
<feature type="non-terminal residue" evidence="2">
    <location>
        <position position="162"/>
    </location>
</feature>
<dbReference type="Proteomes" id="UP001497623">
    <property type="component" value="Unassembled WGS sequence"/>
</dbReference>
<sequence>NILFYRNYDSLFYINITSSESVTSEQTKQLKLINSRMAQTEQLTAVPSEKHQPLHQPAGSKVMKKNTTSSIDIERSEGSNASQPQLPIMVQPFDTSFRDSDNIRGPLGLHKEKSIGRANKIVKNPRITNNLSPSKYEKVSTAQSEIVKNAQIRNSKNEKVLS</sequence>
<evidence type="ECO:0000313" key="2">
    <source>
        <dbReference type="EMBL" id="CAL4176772.1"/>
    </source>
</evidence>
<accession>A0AAV2SBX8</accession>
<dbReference type="AlphaFoldDB" id="A0AAV2SBX8"/>
<name>A0AAV2SBX8_MEGNR</name>